<dbReference type="GO" id="GO:0006421">
    <property type="term" value="P:asparaginyl-tRNA aminoacylation"/>
    <property type="evidence" value="ECO:0007669"/>
    <property type="project" value="TreeGrafter"/>
</dbReference>
<dbReference type="EMBL" id="CP015363">
    <property type="protein sequence ID" value="ARD84695.1"/>
    <property type="molecule type" value="Genomic_DNA"/>
</dbReference>
<dbReference type="InterPro" id="IPR006195">
    <property type="entry name" value="aa-tRNA-synth_II"/>
</dbReference>
<reference evidence="7 8" key="1">
    <citation type="submission" date="2011-10" db="EMBL/GenBank/DDBJ databases">
        <title>Metabolic and evolutionary patterns in the extreme acidophile Ferroplasma acidiphilum.</title>
        <authorList>
            <person name="Golyshina O.V."/>
            <person name="Kozyavkin S.A."/>
            <person name="Tatusov R.L."/>
            <person name="Slesarev A.I."/>
            <person name="Golyshin P.N."/>
        </authorList>
    </citation>
    <scope>NUCLEOTIDE SEQUENCE [LARGE SCALE GENOMIC DNA]</scope>
    <source>
        <strain evidence="8">Y</strain>
    </source>
</reference>
<protein>
    <submittedName>
        <fullName evidence="7">Asparagine synthetase A</fullName>
    </submittedName>
</protein>
<dbReference type="GO" id="GO:0004816">
    <property type="term" value="F:asparagine-tRNA ligase activity"/>
    <property type="evidence" value="ECO:0007669"/>
    <property type="project" value="TreeGrafter"/>
</dbReference>
<dbReference type="GO" id="GO:0005524">
    <property type="term" value="F:ATP binding"/>
    <property type="evidence" value="ECO:0007669"/>
    <property type="project" value="UniProtKB-KW"/>
</dbReference>
<dbReference type="NCBIfam" id="NF005054">
    <property type="entry name" value="PRK06462.1-4"/>
    <property type="match status" value="1"/>
</dbReference>
<dbReference type="Pfam" id="PF00152">
    <property type="entry name" value="tRNA-synt_2"/>
    <property type="match status" value="1"/>
</dbReference>
<dbReference type="Gene3D" id="3.30.930.10">
    <property type="entry name" value="Bira Bifunctional Protein, Domain 2"/>
    <property type="match status" value="1"/>
</dbReference>
<sequence>METINKNEEYVKEEITRSMQHLSDKRVQHAIKVQSYIRSYVTDFLREAGYIEIAPIIISPLTDPLNHPVYDPKIHAYGGDMWITQSMIFHKQIAVQELKKIFIMSPNVRLETEEKSKSGRHLYEFTQIDVEALEKSREEMMSLAEDMIIYTISRLKKEHKEELEYFHRTLPDYAKPFPVITFEEAEKKYGKGFETPLSKESSTPVWVVDIPLKEREFYDREYPEKPGILRDMDLIWPEGFEEASSGGEREYELSQILDRIQKKGQTEEQFKWFIELAKQGIKYTAGFGIGIERFTRFVCGVEKIEDVTTFPKVPGRISL</sequence>
<dbReference type="InterPro" id="IPR004364">
    <property type="entry name" value="Aa-tRNA-synt_II"/>
</dbReference>
<evidence type="ECO:0000259" key="6">
    <source>
        <dbReference type="PROSITE" id="PS50862"/>
    </source>
</evidence>
<dbReference type="InterPro" id="IPR045864">
    <property type="entry name" value="aa-tRNA-synth_II/BPL/LPL"/>
</dbReference>
<dbReference type="SUPFAM" id="SSF55681">
    <property type="entry name" value="Class II aaRS and biotin synthetases"/>
    <property type="match status" value="1"/>
</dbReference>
<dbReference type="GeneID" id="16026011"/>
<organism evidence="7 8">
    <name type="scientific">Ferroplasma acidiphilum</name>
    <dbReference type="NCBI Taxonomy" id="74969"/>
    <lineage>
        <taxon>Archaea</taxon>
        <taxon>Methanobacteriati</taxon>
        <taxon>Thermoplasmatota</taxon>
        <taxon>Thermoplasmata</taxon>
        <taxon>Thermoplasmatales</taxon>
        <taxon>Ferroplasmaceae</taxon>
        <taxon>Ferroplasma</taxon>
    </lineage>
</organism>
<dbReference type="PROSITE" id="PS50862">
    <property type="entry name" value="AA_TRNA_LIGASE_II"/>
    <property type="match status" value="1"/>
</dbReference>
<evidence type="ECO:0000256" key="4">
    <source>
        <dbReference type="ARBA" id="ARBA00022917"/>
    </source>
</evidence>
<gene>
    <name evidence="7" type="primary">asnA</name>
    <name evidence="7" type="ORF">FAD_0792</name>
</gene>
<dbReference type="Proteomes" id="UP000192050">
    <property type="component" value="Chromosome"/>
</dbReference>
<evidence type="ECO:0000256" key="3">
    <source>
        <dbReference type="ARBA" id="ARBA00022840"/>
    </source>
</evidence>
<proteinExistence type="predicted"/>
<dbReference type="PANTHER" id="PTHR22594">
    <property type="entry name" value="ASPARTYL/LYSYL-TRNA SYNTHETASE"/>
    <property type="match status" value="1"/>
</dbReference>
<evidence type="ECO:0000256" key="5">
    <source>
        <dbReference type="ARBA" id="ARBA00023146"/>
    </source>
</evidence>
<keyword evidence="1" id="KW-0436">Ligase</keyword>
<dbReference type="AlphaFoldDB" id="A0A1V0N3M5"/>
<evidence type="ECO:0000313" key="7">
    <source>
        <dbReference type="EMBL" id="ARD84695.1"/>
    </source>
</evidence>
<keyword evidence="3" id="KW-0067">ATP-binding</keyword>
<dbReference type="STRING" id="74969.FAD_0792"/>
<dbReference type="PANTHER" id="PTHR22594:SF48">
    <property type="entry name" value="ASPARAGINYL-TRNA SYNTHETASE-RELATED PROTEIN (N-TRUNCATION)"/>
    <property type="match status" value="1"/>
</dbReference>
<feature type="domain" description="Aminoacyl-transfer RNA synthetases class-II family profile" evidence="6">
    <location>
        <begin position="100"/>
        <end position="311"/>
    </location>
</feature>
<keyword evidence="4" id="KW-0648">Protein biosynthesis</keyword>
<keyword evidence="5" id="KW-0030">Aminoacyl-tRNA synthetase</keyword>
<dbReference type="RefSeq" id="WP_009887893.1">
    <property type="nucleotide sequence ID" value="NZ_CP015363.1"/>
</dbReference>
<accession>A0A1V0N3M5</accession>
<evidence type="ECO:0000313" key="8">
    <source>
        <dbReference type="Proteomes" id="UP000192050"/>
    </source>
</evidence>
<name>A0A1V0N3M5_9ARCH</name>
<evidence type="ECO:0000256" key="1">
    <source>
        <dbReference type="ARBA" id="ARBA00022598"/>
    </source>
</evidence>
<dbReference type="KEGG" id="fai:FAD_0792"/>
<keyword evidence="8" id="KW-1185">Reference proteome</keyword>
<evidence type="ECO:0000256" key="2">
    <source>
        <dbReference type="ARBA" id="ARBA00022741"/>
    </source>
</evidence>
<keyword evidence="2" id="KW-0547">Nucleotide-binding</keyword>